<evidence type="ECO:0000313" key="2">
    <source>
        <dbReference type="Proteomes" id="UP001483898"/>
    </source>
</evidence>
<keyword evidence="2" id="KW-1185">Reference proteome</keyword>
<dbReference type="Proteomes" id="UP001483898">
    <property type="component" value="Chromosome"/>
</dbReference>
<reference evidence="1" key="1">
    <citation type="submission" date="2023-06" db="EMBL/GenBank/DDBJ databases">
        <title>Complete Genome of Candidatus Phytoplasma asteris M8.</title>
        <authorList>
            <person name="Toth R."/>
            <person name="Ilic A.-M."/>
            <person name="Huettel B."/>
            <person name="Duduk B."/>
            <person name="Kube M."/>
        </authorList>
    </citation>
    <scope>NUCLEOTIDE SEQUENCE [LARGE SCALE GENOMIC DNA]</scope>
    <source>
        <strain evidence="1">M8</strain>
    </source>
</reference>
<sequence>MQEALTKLKAKKQINFSEKENLLQIIENSDISQEDKKIFKLL</sequence>
<accession>A0ABZ3CE86</accession>
<name>A0ABZ3CE86_9MOLU</name>
<evidence type="ECO:0000313" key="1">
    <source>
        <dbReference type="EMBL" id="WZX02727.1"/>
    </source>
</evidence>
<protein>
    <submittedName>
        <fullName evidence="1">Uncharacterized protein</fullName>
    </submittedName>
</protein>
<organism evidence="1 2">
    <name type="scientific">Candidatus Phytoplasma asteris</name>
    <dbReference type="NCBI Taxonomy" id="85620"/>
    <lineage>
        <taxon>Bacteria</taxon>
        <taxon>Bacillati</taxon>
        <taxon>Mycoplasmatota</taxon>
        <taxon>Mollicutes</taxon>
        <taxon>Acholeplasmatales</taxon>
        <taxon>Acholeplasmataceae</taxon>
        <taxon>Candidatus Phytoplasma</taxon>
        <taxon>16SrI (Aster yellows group)</taxon>
    </lineage>
</organism>
<proteinExistence type="predicted"/>
<gene>
    <name evidence="1" type="ORF">QN326_07930</name>
</gene>
<dbReference type="EMBL" id="CP128414">
    <property type="protein sequence ID" value="WZX02727.1"/>
    <property type="molecule type" value="Genomic_DNA"/>
</dbReference>